<dbReference type="OrthoDB" id="10006023at2759"/>
<evidence type="ECO:0000256" key="2">
    <source>
        <dbReference type="ARBA" id="ARBA00004496"/>
    </source>
</evidence>
<evidence type="ECO:0000313" key="10">
    <source>
        <dbReference type="Proteomes" id="UP000886595"/>
    </source>
</evidence>
<dbReference type="SUPFAM" id="SSF48452">
    <property type="entry name" value="TPR-like"/>
    <property type="match status" value="1"/>
</dbReference>
<evidence type="ECO:0000256" key="3">
    <source>
        <dbReference type="ARBA" id="ARBA00005348"/>
    </source>
</evidence>
<evidence type="ECO:0000256" key="1">
    <source>
        <dbReference type="ARBA" id="ARBA00004275"/>
    </source>
</evidence>
<proteinExistence type="inferred from homology"/>
<evidence type="ECO:0000256" key="8">
    <source>
        <dbReference type="PROSITE-ProRule" id="PRU00339"/>
    </source>
</evidence>
<comment type="caution">
    <text evidence="9">The sequence shown here is derived from an EMBL/GenBank/DDBJ whole genome shotgun (WGS) entry which is preliminary data.</text>
</comment>
<keyword evidence="6 8" id="KW-0802">TPR repeat</keyword>
<dbReference type="SMART" id="SM00028">
    <property type="entry name" value="TPR"/>
    <property type="match status" value="1"/>
</dbReference>
<accession>A0A8X7VFX5</accession>
<evidence type="ECO:0008006" key="11">
    <source>
        <dbReference type="Google" id="ProtNLM"/>
    </source>
</evidence>
<dbReference type="GO" id="GO:0005052">
    <property type="term" value="F:peroxisome matrix targeting signal-1 binding"/>
    <property type="evidence" value="ECO:0007669"/>
    <property type="project" value="TreeGrafter"/>
</dbReference>
<evidence type="ECO:0000313" key="9">
    <source>
        <dbReference type="EMBL" id="KAG2310700.1"/>
    </source>
</evidence>
<evidence type="ECO:0000256" key="4">
    <source>
        <dbReference type="ARBA" id="ARBA00022490"/>
    </source>
</evidence>
<keyword evidence="10" id="KW-1185">Reference proteome</keyword>
<evidence type="ECO:0000256" key="6">
    <source>
        <dbReference type="ARBA" id="ARBA00022803"/>
    </source>
</evidence>
<reference evidence="9 10" key="1">
    <citation type="submission" date="2020-02" db="EMBL/GenBank/DDBJ databases">
        <authorList>
            <person name="Ma Q."/>
            <person name="Huang Y."/>
            <person name="Song X."/>
            <person name="Pei D."/>
        </authorList>
    </citation>
    <scope>NUCLEOTIDE SEQUENCE [LARGE SCALE GENOMIC DNA]</scope>
    <source>
        <strain evidence="9">Sxm20200214</strain>
        <tissue evidence="9">Leaf</tissue>
    </source>
</reference>
<dbReference type="AlphaFoldDB" id="A0A8X7VFX5"/>
<name>A0A8X7VFX5_BRACI</name>
<dbReference type="PROSITE" id="PS50005">
    <property type="entry name" value="TPR"/>
    <property type="match status" value="1"/>
</dbReference>
<gene>
    <name evidence="9" type="ORF">Bca52824_022257</name>
</gene>
<keyword evidence="4" id="KW-0963">Cytoplasm</keyword>
<keyword evidence="5" id="KW-0677">Repeat</keyword>
<dbReference type="InterPro" id="IPR024111">
    <property type="entry name" value="PEX5/PEX5L"/>
</dbReference>
<dbReference type="Proteomes" id="UP000886595">
    <property type="component" value="Unassembled WGS sequence"/>
</dbReference>
<evidence type="ECO:0000256" key="5">
    <source>
        <dbReference type="ARBA" id="ARBA00022737"/>
    </source>
</evidence>
<dbReference type="GO" id="GO:0016560">
    <property type="term" value="P:protein import into peroxisome matrix, docking"/>
    <property type="evidence" value="ECO:0007669"/>
    <property type="project" value="TreeGrafter"/>
</dbReference>
<comment type="subcellular location">
    <subcellularLocation>
        <location evidence="2">Cytoplasm</location>
    </subcellularLocation>
    <subcellularLocation>
        <location evidence="1">Peroxisome</location>
    </subcellularLocation>
</comment>
<dbReference type="EMBL" id="JAAMPC010000005">
    <property type="protein sequence ID" value="KAG2310700.1"/>
    <property type="molecule type" value="Genomic_DNA"/>
</dbReference>
<protein>
    <recommendedName>
        <fullName evidence="11">Peroxin-5</fullName>
    </recommendedName>
</protein>
<dbReference type="PANTHER" id="PTHR10130:SF0">
    <property type="entry name" value="GH08708P"/>
    <property type="match status" value="1"/>
</dbReference>
<dbReference type="InterPro" id="IPR019734">
    <property type="entry name" value="TPR_rpt"/>
</dbReference>
<sequence>MNPEDADVHIVLGVLYNLSREFDRAITSFQTALRLKPNDYSLWNKLGATQANSVHSADAISAYQQVLFNQKLAKVSLSDCRVYWQALDLKPNYVRAWTNMCN</sequence>
<dbReference type="Gene3D" id="1.25.40.10">
    <property type="entry name" value="Tetratricopeptide repeat domain"/>
    <property type="match status" value="1"/>
</dbReference>
<keyword evidence="7" id="KW-0576">Peroxisome</keyword>
<evidence type="ECO:0000256" key="7">
    <source>
        <dbReference type="ARBA" id="ARBA00023140"/>
    </source>
</evidence>
<dbReference type="GO" id="GO:0005778">
    <property type="term" value="C:peroxisomal membrane"/>
    <property type="evidence" value="ECO:0007669"/>
    <property type="project" value="TreeGrafter"/>
</dbReference>
<dbReference type="PANTHER" id="PTHR10130">
    <property type="entry name" value="PEROXISOMAL TARGETING SIGNAL 1 RECEPTOR PEX5"/>
    <property type="match status" value="1"/>
</dbReference>
<dbReference type="InterPro" id="IPR011990">
    <property type="entry name" value="TPR-like_helical_dom_sf"/>
</dbReference>
<feature type="repeat" description="TPR" evidence="8">
    <location>
        <begin position="6"/>
        <end position="39"/>
    </location>
</feature>
<comment type="similarity">
    <text evidence="3">Belongs to the peroxisomal targeting signal receptor family.</text>
</comment>
<organism evidence="9 10">
    <name type="scientific">Brassica carinata</name>
    <name type="common">Ethiopian mustard</name>
    <name type="synonym">Abyssinian cabbage</name>
    <dbReference type="NCBI Taxonomy" id="52824"/>
    <lineage>
        <taxon>Eukaryota</taxon>
        <taxon>Viridiplantae</taxon>
        <taxon>Streptophyta</taxon>
        <taxon>Embryophyta</taxon>
        <taxon>Tracheophyta</taxon>
        <taxon>Spermatophyta</taxon>
        <taxon>Magnoliopsida</taxon>
        <taxon>eudicotyledons</taxon>
        <taxon>Gunneridae</taxon>
        <taxon>Pentapetalae</taxon>
        <taxon>rosids</taxon>
        <taxon>malvids</taxon>
        <taxon>Brassicales</taxon>
        <taxon>Brassicaceae</taxon>
        <taxon>Brassiceae</taxon>
        <taxon>Brassica</taxon>
    </lineage>
</organism>
<dbReference type="GO" id="GO:0005829">
    <property type="term" value="C:cytosol"/>
    <property type="evidence" value="ECO:0007669"/>
    <property type="project" value="TreeGrafter"/>
</dbReference>
<dbReference type="PROSITE" id="PS50293">
    <property type="entry name" value="TPR_REGION"/>
    <property type="match status" value="1"/>
</dbReference>